<dbReference type="GO" id="GO:0032259">
    <property type="term" value="P:methylation"/>
    <property type="evidence" value="ECO:0007669"/>
    <property type="project" value="UniProtKB-KW"/>
</dbReference>
<dbReference type="Proteomes" id="UP000595074">
    <property type="component" value="Chromosome"/>
</dbReference>
<name>A0A7M1S8H4_9BACT</name>
<keyword evidence="5" id="KW-1185">Reference proteome</keyword>
<dbReference type="InterPro" id="IPR023370">
    <property type="entry name" value="TrmO-like_N"/>
</dbReference>
<dbReference type="PANTHER" id="PTHR12818">
    <property type="entry name" value="TRNA (ADENINE(37)-N6)-METHYLTRANSFERASE"/>
    <property type="match status" value="1"/>
</dbReference>
<evidence type="ECO:0000256" key="1">
    <source>
        <dbReference type="ARBA" id="ARBA00022691"/>
    </source>
</evidence>
<dbReference type="InterPro" id="IPR040372">
    <property type="entry name" value="YaeB-like"/>
</dbReference>
<sequence length="168" mass="19126">MDTDIQFTLKQIATINSPFCDLVDMPVQPKGGSDVYATIEFDDKYEEGLRDLDGFSHVYLIYYFHKVKKPQLSVIPFNDKTNTPRGVFSTRTPMHPNSIGLSVVELIKVEKNIVTVKGIDILDGTPLLDIKPYIEHFDKVEGEVCSGWMHSSAEEIKKKRSDNRFVQD</sequence>
<dbReference type="KEGG" id="sinu:IMZ28_09735"/>
<reference evidence="4 5" key="1">
    <citation type="submission" date="2020-10" db="EMBL/GenBank/DDBJ databases">
        <title>The genome of sulfurovum sp.</title>
        <authorList>
            <person name="Xie S."/>
            <person name="Shao Z."/>
            <person name="Jiang L."/>
        </authorList>
    </citation>
    <scope>NUCLEOTIDE SEQUENCE [LARGE SCALE GENOMIC DNA]</scope>
    <source>
        <strain evidence="4 5">ST-419</strain>
    </source>
</reference>
<keyword evidence="4" id="KW-0489">Methyltransferase</keyword>
<dbReference type="EMBL" id="CP063164">
    <property type="protein sequence ID" value="QOR63039.1"/>
    <property type="molecule type" value="Genomic_DNA"/>
</dbReference>
<dbReference type="AlphaFoldDB" id="A0A7M1S8H4"/>
<dbReference type="NCBIfam" id="TIGR00104">
    <property type="entry name" value="tRNA_TsaA"/>
    <property type="match status" value="1"/>
</dbReference>
<gene>
    <name evidence="4" type="primary">tsaA</name>
    <name evidence="4" type="ORF">IMZ28_09735</name>
</gene>
<dbReference type="SUPFAM" id="SSF118196">
    <property type="entry name" value="YaeB-like"/>
    <property type="match status" value="1"/>
</dbReference>
<dbReference type="GO" id="GO:0008168">
    <property type="term" value="F:methyltransferase activity"/>
    <property type="evidence" value="ECO:0007669"/>
    <property type="project" value="UniProtKB-KW"/>
</dbReference>
<feature type="domain" description="TsaA-like" evidence="3">
    <location>
        <begin position="9"/>
        <end position="142"/>
    </location>
</feature>
<dbReference type="PANTHER" id="PTHR12818:SF0">
    <property type="entry name" value="TRNA (ADENINE(37)-N6)-METHYLTRANSFERASE"/>
    <property type="match status" value="1"/>
</dbReference>
<dbReference type="Pfam" id="PF01980">
    <property type="entry name" value="TrmO_N"/>
    <property type="match status" value="1"/>
</dbReference>
<dbReference type="PROSITE" id="PS51668">
    <property type="entry name" value="TSAA_2"/>
    <property type="match status" value="1"/>
</dbReference>
<dbReference type="CDD" id="cd09281">
    <property type="entry name" value="UPF0066"/>
    <property type="match status" value="1"/>
</dbReference>
<accession>A0A7M1S8H4</accession>
<dbReference type="InterPro" id="IPR036414">
    <property type="entry name" value="YaeB_N_sf"/>
</dbReference>
<comment type="similarity">
    <text evidence="2">Belongs to the tRNA methyltransferase O family.</text>
</comment>
<evidence type="ECO:0000313" key="5">
    <source>
        <dbReference type="Proteomes" id="UP000595074"/>
    </source>
</evidence>
<evidence type="ECO:0000259" key="3">
    <source>
        <dbReference type="PROSITE" id="PS51668"/>
    </source>
</evidence>
<protein>
    <submittedName>
        <fullName evidence="4">tRNA (N6-threonylcarbamoyladenosine(37)-N6)-methyltransferase TrmO</fullName>
    </submittedName>
</protein>
<dbReference type="InterPro" id="IPR036413">
    <property type="entry name" value="YaeB-like_sf"/>
</dbReference>
<organism evidence="4 5">
    <name type="scientific">Sulfurovum indicum</name>
    <dbReference type="NCBI Taxonomy" id="2779528"/>
    <lineage>
        <taxon>Bacteria</taxon>
        <taxon>Pseudomonadati</taxon>
        <taxon>Campylobacterota</taxon>
        <taxon>Epsilonproteobacteria</taxon>
        <taxon>Campylobacterales</taxon>
        <taxon>Sulfurovaceae</taxon>
        <taxon>Sulfurovum</taxon>
    </lineage>
</organism>
<keyword evidence="4" id="KW-0808">Transferase</keyword>
<dbReference type="Gene3D" id="2.40.30.70">
    <property type="entry name" value="YaeB-like"/>
    <property type="match status" value="1"/>
</dbReference>
<evidence type="ECO:0000313" key="4">
    <source>
        <dbReference type="EMBL" id="QOR63039.1"/>
    </source>
</evidence>
<evidence type="ECO:0000256" key="2">
    <source>
        <dbReference type="ARBA" id="ARBA00033753"/>
    </source>
</evidence>
<proteinExistence type="inferred from homology"/>
<keyword evidence="1" id="KW-0949">S-adenosyl-L-methionine</keyword>